<feature type="domain" description="EAL" evidence="1">
    <location>
        <begin position="1"/>
        <end position="194"/>
    </location>
</feature>
<dbReference type="AlphaFoldDB" id="K1RG33"/>
<protein>
    <submittedName>
        <fullName evidence="2">Diguanylate cyclase (GGDEF) domain protein</fullName>
    </submittedName>
</protein>
<proteinExistence type="predicted"/>
<dbReference type="Pfam" id="PF00563">
    <property type="entry name" value="EAL"/>
    <property type="match status" value="1"/>
</dbReference>
<evidence type="ECO:0000313" key="2">
    <source>
        <dbReference type="EMBL" id="EKC44503.1"/>
    </source>
</evidence>
<dbReference type="PANTHER" id="PTHR33121">
    <property type="entry name" value="CYCLIC DI-GMP PHOSPHODIESTERASE PDEF"/>
    <property type="match status" value="1"/>
</dbReference>
<name>K1RG33_9ZZZZ</name>
<organism evidence="2">
    <name type="scientific">human gut metagenome</name>
    <dbReference type="NCBI Taxonomy" id="408170"/>
    <lineage>
        <taxon>unclassified sequences</taxon>
        <taxon>metagenomes</taxon>
        <taxon>organismal metagenomes</taxon>
    </lineage>
</organism>
<dbReference type="SUPFAM" id="SSF141868">
    <property type="entry name" value="EAL domain-like"/>
    <property type="match status" value="1"/>
</dbReference>
<gene>
    <name evidence="2" type="ORF">LEA_20617</name>
</gene>
<accession>K1RG33</accession>
<evidence type="ECO:0000259" key="1">
    <source>
        <dbReference type="PROSITE" id="PS50883"/>
    </source>
</evidence>
<dbReference type="PROSITE" id="PS50883">
    <property type="entry name" value="EAL"/>
    <property type="match status" value="1"/>
</dbReference>
<dbReference type="PANTHER" id="PTHR33121:SF70">
    <property type="entry name" value="SIGNALING PROTEIN YKOW"/>
    <property type="match status" value="1"/>
</dbReference>
<feature type="non-terminal residue" evidence="2">
    <location>
        <position position="194"/>
    </location>
</feature>
<dbReference type="InterPro" id="IPR050706">
    <property type="entry name" value="Cyclic-di-GMP_PDE-like"/>
</dbReference>
<dbReference type="InterPro" id="IPR035919">
    <property type="entry name" value="EAL_sf"/>
</dbReference>
<dbReference type="GO" id="GO:0071111">
    <property type="term" value="F:cyclic-guanylate-specific phosphodiesterase activity"/>
    <property type="evidence" value="ECO:0007669"/>
    <property type="project" value="InterPro"/>
</dbReference>
<comment type="caution">
    <text evidence="2">The sequence shown here is derived from an EMBL/GenBank/DDBJ whole genome shotgun (WGS) entry which is preliminary data.</text>
</comment>
<dbReference type="CDD" id="cd01948">
    <property type="entry name" value="EAL"/>
    <property type="match status" value="1"/>
</dbReference>
<reference evidence="2" key="1">
    <citation type="journal article" date="2013" name="Environ. Microbiol.">
        <title>Microbiota from the distal guts of lean and obese adolescents exhibit partial functional redundancy besides clear differences in community structure.</title>
        <authorList>
            <person name="Ferrer M."/>
            <person name="Ruiz A."/>
            <person name="Lanza F."/>
            <person name="Haange S.B."/>
            <person name="Oberbach A."/>
            <person name="Till H."/>
            <person name="Bargiela R."/>
            <person name="Campoy C."/>
            <person name="Segura M.T."/>
            <person name="Richter M."/>
            <person name="von Bergen M."/>
            <person name="Seifert J."/>
            <person name="Suarez A."/>
        </authorList>
    </citation>
    <scope>NUCLEOTIDE SEQUENCE</scope>
</reference>
<dbReference type="SMART" id="SM00052">
    <property type="entry name" value="EAL"/>
    <property type="match status" value="1"/>
</dbReference>
<dbReference type="EMBL" id="AJWY01014173">
    <property type="protein sequence ID" value="EKC44503.1"/>
    <property type="molecule type" value="Genomic_DNA"/>
</dbReference>
<sequence length="194" mass="22342">MFEQNMLITKLDEYIWEESCRILRDYIDKGYTAVPISVNVSRMDIYSLDLSKIFVNLTDKYNIDRRYLEIEITESAFTSDEEQILKAVDELRELGFIVLMDDFGSGYSSLNMLKDISVDVLKIDTRFLEAGRDGNTKGKEILESVIKMAKWIGLAVIAEGVETDEQKNFLLDRGCNYAQGFYFSRAIDEESFGK</sequence>
<dbReference type="Gene3D" id="3.20.20.450">
    <property type="entry name" value="EAL domain"/>
    <property type="match status" value="1"/>
</dbReference>
<dbReference type="InterPro" id="IPR001633">
    <property type="entry name" value="EAL_dom"/>
</dbReference>